<gene>
    <name evidence="8" type="ORF">Dpoa569_0003426</name>
</gene>
<dbReference type="AlphaFoldDB" id="A0A5B8HQT7"/>
<evidence type="ECO:0000256" key="5">
    <source>
        <dbReference type="ARBA" id="ARBA00022691"/>
    </source>
</evidence>
<dbReference type="PRINTS" id="PR00506">
    <property type="entry name" value="D21N6MTFRASE"/>
</dbReference>
<proteinExistence type="inferred from homology"/>
<reference evidence="8 9" key="1">
    <citation type="journal article" date="2019" name="Environ. Microbiol.">
        <title>The phytopathogenic nature of Dickeya aquatica 174/2 and the dynamic early evolution of Dickeya pathogenicity.</title>
        <authorList>
            <person name="Duprey A."/>
            <person name="Taib N."/>
            <person name="Leonard S."/>
            <person name="Garin T."/>
            <person name="Flandrois J.P."/>
            <person name="Nasser W."/>
            <person name="Brochier-Armanet C."/>
            <person name="Reverchon S."/>
        </authorList>
    </citation>
    <scope>NUCLEOTIDE SEQUENCE [LARGE SCALE GENOMIC DNA]</scope>
    <source>
        <strain evidence="8 9">NCPPB 569</strain>
    </source>
</reference>
<dbReference type="EMBL" id="CP042220">
    <property type="protein sequence ID" value="QDX31405.1"/>
    <property type="molecule type" value="Genomic_DNA"/>
</dbReference>
<dbReference type="GO" id="GO:0003677">
    <property type="term" value="F:DNA binding"/>
    <property type="evidence" value="ECO:0007669"/>
    <property type="project" value="InterPro"/>
</dbReference>
<dbReference type="Pfam" id="PF01555">
    <property type="entry name" value="N6_N4_Mtase"/>
    <property type="match status" value="1"/>
</dbReference>
<sequence>MPTLNWIGKEAVIKHHKDVPFRLLEHDADLSHGQDDSGNIIVQGDNLHALKALLPRYAGQVKCIYIDPPYNTGNEGWVYNDNVNSPEIRKWLGEVVGKEGETLDRHDRWLCMMYPRLVLLKQFLRNDGVIFVSIDDNEISSLRLLMDEIFGTENIVGTIAWKNATDNNPTRIVPEHEYIVCFARKKSQLDRIWKSSTIASKEKMLEIEKIILSKTIDQENRDINFKNWLKDNKPYIWPFQDYKFIDEHGIYTGIRGVHNPGKEGYRYDVIHPVTKKPCKEPLMGYRFPQETMHRLIEEERIIFGKDETKIIELKVYLKDYQAKLSSVYELDGRTGTNEIKDIFPESKRHFDYPKTTQIIKDLISFSTSKNDIILDSFAGSGTTAHAVLQQNSEDGGNRKFILVEMDENISKNVTSERVRRICTGYKNAKGKYTAPLDGGFKYFRLSKDPLFLPDGPIRHDVTFNQLRQFVWFMETGSGLTVSPLTKEQPATPFLGVHQEKAVFLLYNGILKDRSDIGGNVLNNRSLKFLDEIIPPHFSGTRVVYGARSRFDKKKLNQLGITFHQLPYELAVKTWL</sequence>
<dbReference type="InterPro" id="IPR002941">
    <property type="entry name" value="DNA_methylase_N4/N6"/>
</dbReference>
<protein>
    <recommendedName>
        <fullName evidence="2">site-specific DNA-methyltransferase (adenine-specific)</fullName>
        <ecNumber evidence="2">2.1.1.72</ecNumber>
    </recommendedName>
</protein>
<keyword evidence="9" id="KW-1185">Reference proteome</keyword>
<dbReference type="InterPro" id="IPR029063">
    <property type="entry name" value="SAM-dependent_MTases_sf"/>
</dbReference>
<dbReference type="SUPFAM" id="SSF53335">
    <property type="entry name" value="S-adenosyl-L-methionine-dependent methyltransferases"/>
    <property type="match status" value="1"/>
</dbReference>
<evidence type="ECO:0000256" key="3">
    <source>
        <dbReference type="ARBA" id="ARBA00022603"/>
    </source>
</evidence>
<dbReference type="GO" id="GO:0008170">
    <property type="term" value="F:N-methyltransferase activity"/>
    <property type="evidence" value="ECO:0007669"/>
    <property type="project" value="InterPro"/>
</dbReference>
<dbReference type="RefSeq" id="WP_042868394.1">
    <property type="nucleotide sequence ID" value="NZ_CM001975.1"/>
</dbReference>
<evidence type="ECO:0000313" key="9">
    <source>
        <dbReference type="Proteomes" id="UP000320591"/>
    </source>
</evidence>
<dbReference type="Gene3D" id="3.40.50.150">
    <property type="entry name" value="Vaccinia Virus protein VP39"/>
    <property type="match status" value="1"/>
</dbReference>
<feature type="domain" description="DNA methylase N-4/N-6" evidence="7">
    <location>
        <begin position="61"/>
        <end position="411"/>
    </location>
</feature>
<dbReference type="PROSITE" id="PS00092">
    <property type="entry name" value="N6_MTASE"/>
    <property type="match status" value="1"/>
</dbReference>
<dbReference type="STRING" id="568768.GCA_000406125_00522"/>
<evidence type="ECO:0000256" key="4">
    <source>
        <dbReference type="ARBA" id="ARBA00022679"/>
    </source>
</evidence>
<dbReference type="InterPro" id="IPR002052">
    <property type="entry name" value="DNA_methylase_N6_adenine_CS"/>
</dbReference>
<dbReference type="GO" id="GO:0009007">
    <property type="term" value="F:site-specific DNA-methyltransferase (adenine-specific) activity"/>
    <property type="evidence" value="ECO:0007669"/>
    <property type="project" value="UniProtKB-EC"/>
</dbReference>
<dbReference type="EC" id="2.1.1.72" evidence="2"/>
<dbReference type="InterPro" id="IPR002295">
    <property type="entry name" value="N4/N6-MTase_EcoPI_Mod-like"/>
</dbReference>
<evidence type="ECO:0000256" key="2">
    <source>
        <dbReference type="ARBA" id="ARBA00011900"/>
    </source>
</evidence>
<organism evidence="8 9">
    <name type="scientific">Dickeya poaceiphila</name>
    <dbReference type="NCBI Taxonomy" id="568768"/>
    <lineage>
        <taxon>Bacteria</taxon>
        <taxon>Pseudomonadati</taxon>
        <taxon>Pseudomonadota</taxon>
        <taxon>Gammaproteobacteria</taxon>
        <taxon>Enterobacterales</taxon>
        <taxon>Pectobacteriaceae</taxon>
        <taxon>Dickeya</taxon>
    </lineage>
</organism>
<dbReference type="GO" id="GO:0032259">
    <property type="term" value="P:methylation"/>
    <property type="evidence" value="ECO:0007669"/>
    <property type="project" value="UniProtKB-KW"/>
</dbReference>
<keyword evidence="5" id="KW-0949">S-adenosyl-L-methionine</keyword>
<evidence type="ECO:0000313" key="8">
    <source>
        <dbReference type="EMBL" id="QDX31405.1"/>
    </source>
</evidence>
<dbReference type="OrthoDB" id="9816043at2"/>
<evidence type="ECO:0000256" key="6">
    <source>
        <dbReference type="ARBA" id="ARBA00047942"/>
    </source>
</evidence>
<accession>A0A5B8HQT7</accession>
<dbReference type="REBASE" id="364377">
    <property type="entry name" value="M.DspB569ORF3426P"/>
</dbReference>
<comment type="similarity">
    <text evidence="1">Belongs to the N(4)/N(6)-methyltransferase family.</text>
</comment>
<evidence type="ECO:0000259" key="7">
    <source>
        <dbReference type="Pfam" id="PF01555"/>
    </source>
</evidence>
<keyword evidence="3 8" id="KW-0489">Methyltransferase</keyword>
<name>A0A5B8HQT7_9GAMM</name>
<dbReference type="KEGG" id="dic:Dpoa569_0003426"/>
<comment type="catalytic activity">
    <reaction evidence="6">
        <text>a 2'-deoxyadenosine in DNA + S-adenosyl-L-methionine = an N(6)-methyl-2'-deoxyadenosine in DNA + S-adenosyl-L-homocysteine + H(+)</text>
        <dbReference type="Rhea" id="RHEA:15197"/>
        <dbReference type="Rhea" id="RHEA-COMP:12418"/>
        <dbReference type="Rhea" id="RHEA-COMP:12419"/>
        <dbReference type="ChEBI" id="CHEBI:15378"/>
        <dbReference type="ChEBI" id="CHEBI:57856"/>
        <dbReference type="ChEBI" id="CHEBI:59789"/>
        <dbReference type="ChEBI" id="CHEBI:90615"/>
        <dbReference type="ChEBI" id="CHEBI:90616"/>
        <dbReference type="EC" id="2.1.1.72"/>
    </reaction>
</comment>
<evidence type="ECO:0000256" key="1">
    <source>
        <dbReference type="ARBA" id="ARBA00006594"/>
    </source>
</evidence>
<dbReference type="Proteomes" id="UP000320591">
    <property type="component" value="Chromosome"/>
</dbReference>
<keyword evidence="4 8" id="KW-0808">Transferase</keyword>